<dbReference type="Proteomes" id="UP000664203">
    <property type="component" value="Unassembled WGS sequence"/>
</dbReference>
<evidence type="ECO:0000313" key="2">
    <source>
        <dbReference type="EMBL" id="CAF9943053.1"/>
    </source>
</evidence>
<accession>A0A8H3PK61</accession>
<evidence type="ECO:0000256" key="1">
    <source>
        <dbReference type="SAM" id="MobiDB-lite"/>
    </source>
</evidence>
<dbReference type="EMBL" id="CAJPDR010000876">
    <property type="protein sequence ID" value="CAF9943053.1"/>
    <property type="molecule type" value="Genomic_DNA"/>
</dbReference>
<sequence length="530" mass="59377">MCHFRTCRFEEDHLHILWVALPLTAPNSPHTCLSHSSWSGGAPEIEIENISGIQAKSSAQNSTKRKSALTNNDDEFDVFTPSSSRARAPKRQCLQQSAPKARATPKSKVVVKAEDDNRLEPRGQPEVWAELRQALCESLPYYHAYHSGAYTWGSSNGSTGYAYGYLVDNDNDEYGFMDEKIAITRVGGGMKENKKSGKMEQIKDQSRSSKQVISLLNNQRDHVPVILIVGAKNAHCPTKVPHRYNVLGVYQVTDIWSEKIKKMAVCRVRFEKIDLKTPSWFGIKGASSPTTAPDFTTKASVKTCTNCDTLSKEVFAAGWMCLNETCVSFSTINGQAHRGPPVWNPVFIDERNKWPANVKAPMQLKPALPTSMMNGSLMETSLQAWKGMVCRDCGRCNSRTKWDEWKCETEGCTFEIPIQYQIFSRSQLAPDHAFEAEGHSIPFDKWEAPVVRTEAGFHGYWRKATYELSPGNYVTHYVSNEVINRQPGGADEALETLQGAKLGMHRFPLENSASMCFDHSLIYIVLTQDS</sequence>
<name>A0A8H3PK61_9LECA</name>
<reference evidence="2" key="1">
    <citation type="submission" date="2021-03" db="EMBL/GenBank/DDBJ databases">
        <authorList>
            <person name="Tagirdzhanova G."/>
        </authorList>
    </citation>
    <scope>NUCLEOTIDE SEQUENCE</scope>
</reference>
<evidence type="ECO:0000313" key="3">
    <source>
        <dbReference type="Proteomes" id="UP000664203"/>
    </source>
</evidence>
<protein>
    <submittedName>
        <fullName evidence="2">Uncharacterized protein</fullName>
    </submittedName>
</protein>
<keyword evidence="3" id="KW-1185">Reference proteome</keyword>
<feature type="region of interest" description="Disordered" evidence="1">
    <location>
        <begin position="56"/>
        <end position="109"/>
    </location>
</feature>
<comment type="caution">
    <text evidence="2">The sequence shown here is derived from an EMBL/GenBank/DDBJ whole genome shotgun (WGS) entry which is preliminary data.</text>
</comment>
<dbReference type="OrthoDB" id="2163491at2759"/>
<dbReference type="Gene3D" id="2.30.280.10">
    <property type="entry name" value="SRA-YDG"/>
    <property type="match status" value="1"/>
</dbReference>
<organism evidence="2 3">
    <name type="scientific">Alectoria fallacina</name>
    <dbReference type="NCBI Taxonomy" id="1903189"/>
    <lineage>
        <taxon>Eukaryota</taxon>
        <taxon>Fungi</taxon>
        <taxon>Dikarya</taxon>
        <taxon>Ascomycota</taxon>
        <taxon>Pezizomycotina</taxon>
        <taxon>Lecanoromycetes</taxon>
        <taxon>OSLEUM clade</taxon>
        <taxon>Lecanoromycetidae</taxon>
        <taxon>Lecanorales</taxon>
        <taxon>Lecanorineae</taxon>
        <taxon>Parmeliaceae</taxon>
        <taxon>Alectoria</taxon>
    </lineage>
</organism>
<dbReference type="AlphaFoldDB" id="A0A8H3PK61"/>
<gene>
    <name evidence="2" type="ORF">ALECFALPRED_010499</name>
</gene>
<dbReference type="InterPro" id="IPR036987">
    <property type="entry name" value="SRA-YDG_sf"/>
</dbReference>
<proteinExistence type="predicted"/>